<evidence type="ECO:0000313" key="5">
    <source>
        <dbReference type="Proteomes" id="UP001500707"/>
    </source>
</evidence>
<dbReference type="EMBL" id="BAABCE010000022">
    <property type="protein sequence ID" value="GAA3587120.1"/>
    <property type="molecule type" value="Genomic_DNA"/>
</dbReference>
<evidence type="ECO:0000313" key="4">
    <source>
        <dbReference type="EMBL" id="GAA3587120.1"/>
    </source>
</evidence>
<keyword evidence="2" id="KW-0812">Transmembrane</keyword>
<feature type="compositionally biased region" description="Basic and acidic residues" evidence="1">
    <location>
        <begin position="47"/>
        <end position="59"/>
    </location>
</feature>
<feature type="compositionally biased region" description="Pro residues" evidence="1">
    <location>
        <begin position="84"/>
        <end position="104"/>
    </location>
</feature>
<keyword evidence="2" id="KW-0472">Membrane</keyword>
<sequence>MKRRAHAICTTAITVLAVAGPASHLAHARGDMNCRDFVFQEDAQAEFNRDPRDPHHLDEDQGADDGIACEVLPRRSTIDSPLPTVSPLPTITPLPTFSPPPTSSPRPTQGVRGGLGGATGPADFELVLGAGLAVGALALATGYVVVRRRRHR</sequence>
<evidence type="ECO:0000256" key="1">
    <source>
        <dbReference type="SAM" id="MobiDB-lite"/>
    </source>
</evidence>
<organism evidence="4 5">
    <name type="scientific">Streptomyces osmaniensis</name>
    <dbReference type="NCBI Taxonomy" id="593134"/>
    <lineage>
        <taxon>Bacteria</taxon>
        <taxon>Bacillati</taxon>
        <taxon>Actinomycetota</taxon>
        <taxon>Actinomycetes</taxon>
        <taxon>Kitasatosporales</taxon>
        <taxon>Streptomycetaceae</taxon>
        <taxon>Streptomyces</taxon>
    </lineage>
</organism>
<feature type="region of interest" description="Disordered" evidence="1">
    <location>
        <begin position="47"/>
        <end position="112"/>
    </location>
</feature>
<reference evidence="5" key="1">
    <citation type="journal article" date="2019" name="Int. J. Syst. Evol. Microbiol.">
        <title>The Global Catalogue of Microorganisms (GCM) 10K type strain sequencing project: providing services to taxonomists for standard genome sequencing and annotation.</title>
        <authorList>
            <consortium name="The Broad Institute Genomics Platform"/>
            <consortium name="The Broad Institute Genome Sequencing Center for Infectious Disease"/>
            <person name="Wu L."/>
            <person name="Ma J."/>
        </authorList>
    </citation>
    <scope>NUCLEOTIDE SEQUENCE [LARGE SCALE GENOMIC DNA]</scope>
    <source>
        <strain evidence="5">JCM 17656</strain>
    </source>
</reference>
<gene>
    <name evidence="4" type="ORF">GCM10022295_80850</name>
</gene>
<feature type="chain" id="PRO_5047357760" description="Excalibur calcium-binding protein" evidence="3">
    <location>
        <begin position="29"/>
        <end position="152"/>
    </location>
</feature>
<protein>
    <recommendedName>
        <fullName evidence="6">Excalibur calcium-binding protein</fullName>
    </recommendedName>
</protein>
<feature type="transmembrane region" description="Helical" evidence="2">
    <location>
        <begin position="126"/>
        <end position="146"/>
    </location>
</feature>
<evidence type="ECO:0000256" key="2">
    <source>
        <dbReference type="SAM" id="Phobius"/>
    </source>
</evidence>
<comment type="caution">
    <text evidence="4">The sequence shown here is derived from an EMBL/GenBank/DDBJ whole genome shotgun (WGS) entry which is preliminary data.</text>
</comment>
<proteinExistence type="predicted"/>
<feature type="signal peptide" evidence="3">
    <location>
        <begin position="1"/>
        <end position="28"/>
    </location>
</feature>
<dbReference type="RefSeq" id="WP_346185935.1">
    <property type="nucleotide sequence ID" value="NZ_BAABCE010000022.1"/>
</dbReference>
<evidence type="ECO:0000256" key="3">
    <source>
        <dbReference type="SAM" id="SignalP"/>
    </source>
</evidence>
<dbReference type="Proteomes" id="UP001500707">
    <property type="component" value="Unassembled WGS sequence"/>
</dbReference>
<accession>A0ABP6YN59</accession>
<keyword evidence="2" id="KW-1133">Transmembrane helix</keyword>
<evidence type="ECO:0008006" key="6">
    <source>
        <dbReference type="Google" id="ProtNLM"/>
    </source>
</evidence>
<keyword evidence="5" id="KW-1185">Reference proteome</keyword>
<name>A0ABP6YN59_9ACTN</name>
<keyword evidence="3" id="KW-0732">Signal</keyword>